<proteinExistence type="predicted"/>
<protein>
    <recommendedName>
        <fullName evidence="4">Cell division and transport-associated protein TolA</fullName>
    </recommendedName>
</protein>
<feature type="region of interest" description="Disordered" evidence="1">
    <location>
        <begin position="150"/>
        <end position="171"/>
    </location>
</feature>
<evidence type="ECO:0000313" key="3">
    <source>
        <dbReference type="Proteomes" id="UP000248148"/>
    </source>
</evidence>
<evidence type="ECO:0000256" key="1">
    <source>
        <dbReference type="SAM" id="MobiDB-lite"/>
    </source>
</evidence>
<dbReference type="Proteomes" id="UP000248148">
    <property type="component" value="Unassembled WGS sequence"/>
</dbReference>
<name>A0A318TKK5_9BRAD</name>
<dbReference type="RefSeq" id="WP_110779166.1">
    <property type="nucleotide sequence ID" value="NZ_QJTI01000001.1"/>
</dbReference>
<dbReference type="Gene3D" id="3.30.1150.10">
    <property type="match status" value="1"/>
</dbReference>
<organism evidence="2 3">
    <name type="scientific">Rhodopseudomonas faecalis</name>
    <dbReference type="NCBI Taxonomy" id="99655"/>
    <lineage>
        <taxon>Bacteria</taxon>
        <taxon>Pseudomonadati</taxon>
        <taxon>Pseudomonadota</taxon>
        <taxon>Alphaproteobacteria</taxon>
        <taxon>Hyphomicrobiales</taxon>
        <taxon>Nitrobacteraceae</taxon>
        <taxon>Rhodopseudomonas</taxon>
    </lineage>
</organism>
<accession>A0A318TKK5</accession>
<feature type="compositionally biased region" description="Pro residues" evidence="1">
    <location>
        <begin position="111"/>
        <end position="131"/>
    </location>
</feature>
<feature type="region of interest" description="Disordered" evidence="1">
    <location>
        <begin position="60"/>
        <end position="136"/>
    </location>
</feature>
<dbReference type="AlphaFoldDB" id="A0A318TKK5"/>
<reference evidence="2 3" key="1">
    <citation type="submission" date="2018-06" db="EMBL/GenBank/DDBJ databases">
        <title>Genomic Encyclopedia of Archaeal and Bacterial Type Strains, Phase II (KMG-II): from individual species to whole genera.</title>
        <authorList>
            <person name="Goeker M."/>
        </authorList>
    </citation>
    <scope>NUCLEOTIDE SEQUENCE [LARGE SCALE GENOMIC DNA]</scope>
    <source>
        <strain evidence="2 3">JCM 11668</strain>
    </source>
</reference>
<dbReference type="OrthoDB" id="7161229at2"/>
<sequence length="271" mass="28322">MERLTASETAVPKLPIRIAAAASVAAHLALLVLVVSAGVYPYDQAGSQAILAEIVTPDAAPPPQVAAQQDQQSLAPPEPQAPAEPPPQQQQAAAPPPEAARQQAPQAEQQPPSPAPAAPAQAPPETPPWPPLGAQAPDITERYQVMLGLPSTELPPEPAETGGGEAAESAQITRSVVDKLRAHLRRCATLPGGVARSDKVRIVMRIALTPDGRLASPPALIEASASTKGPALMQAASKALQDCQPYAMLPREKNREWRVLDLSFTPADFNG</sequence>
<feature type="compositionally biased region" description="Pro residues" evidence="1">
    <location>
        <begin position="76"/>
        <end position="98"/>
    </location>
</feature>
<dbReference type="EMBL" id="QJTI01000001">
    <property type="protein sequence ID" value="PYF05266.1"/>
    <property type="molecule type" value="Genomic_DNA"/>
</dbReference>
<comment type="caution">
    <text evidence="2">The sequence shown here is derived from an EMBL/GenBank/DDBJ whole genome shotgun (WGS) entry which is preliminary data.</text>
</comment>
<evidence type="ECO:0008006" key="4">
    <source>
        <dbReference type="Google" id="ProtNLM"/>
    </source>
</evidence>
<evidence type="ECO:0000313" key="2">
    <source>
        <dbReference type="EMBL" id="PYF05266.1"/>
    </source>
</evidence>
<keyword evidence="3" id="KW-1185">Reference proteome</keyword>
<gene>
    <name evidence="2" type="ORF">BJ122_1012</name>
</gene>
<feature type="compositionally biased region" description="Low complexity" evidence="1">
    <location>
        <begin position="99"/>
        <end position="110"/>
    </location>
</feature>